<dbReference type="AlphaFoldDB" id="A0A1M4TL03"/>
<organism evidence="2 3">
    <name type="scientific">Seinonella peptonophila</name>
    <dbReference type="NCBI Taxonomy" id="112248"/>
    <lineage>
        <taxon>Bacteria</taxon>
        <taxon>Bacillati</taxon>
        <taxon>Bacillota</taxon>
        <taxon>Bacilli</taxon>
        <taxon>Bacillales</taxon>
        <taxon>Thermoactinomycetaceae</taxon>
        <taxon>Seinonella</taxon>
    </lineage>
</organism>
<keyword evidence="1" id="KW-0812">Transmembrane</keyword>
<protein>
    <submittedName>
        <fullName evidence="2">Uncharacterized protein</fullName>
    </submittedName>
</protein>
<keyword evidence="3" id="KW-1185">Reference proteome</keyword>
<feature type="transmembrane region" description="Helical" evidence="1">
    <location>
        <begin position="29"/>
        <end position="50"/>
    </location>
</feature>
<keyword evidence="1" id="KW-0472">Membrane</keyword>
<evidence type="ECO:0000313" key="2">
    <source>
        <dbReference type="EMBL" id="SHE45076.1"/>
    </source>
</evidence>
<dbReference type="Proteomes" id="UP000184476">
    <property type="component" value="Unassembled WGS sequence"/>
</dbReference>
<accession>A0A1M4TL03</accession>
<name>A0A1M4TL03_9BACL</name>
<proteinExistence type="predicted"/>
<keyword evidence="1" id="KW-1133">Transmembrane helix</keyword>
<evidence type="ECO:0000256" key="1">
    <source>
        <dbReference type="SAM" id="Phobius"/>
    </source>
</evidence>
<evidence type="ECO:0000313" key="3">
    <source>
        <dbReference type="Proteomes" id="UP000184476"/>
    </source>
</evidence>
<sequence>MVTSLVISTILAVYGTVYNKKTKNMPGMVIGGAFTLGLGCIALLAVYDFIFGVDSILPYVPW</sequence>
<reference evidence="2 3" key="1">
    <citation type="submission" date="2016-11" db="EMBL/GenBank/DDBJ databases">
        <authorList>
            <person name="Jaros S."/>
            <person name="Januszkiewicz K."/>
            <person name="Wedrychowicz H."/>
        </authorList>
    </citation>
    <scope>NUCLEOTIDE SEQUENCE [LARGE SCALE GENOMIC DNA]</scope>
    <source>
        <strain evidence="2 3">DSM 44666</strain>
    </source>
</reference>
<gene>
    <name evidence="2" type="ORF">SAMN05444392_101514</name>
</gene>
<dbReference type="EMBL" id="FQVL01000001">
    <property type="protein sequence ID" value="SHE45076.1"/>
    <property type="molecule type" value="Genomic_DNA"/>
</dbReference>